<feature type="compositionally biased region" description="Low complexity" evidence="1">
    <location>
        <begin position="199"/>
        <end position="223"/>
    </location>
</feature>
<protein>
    <submittedName>
        <fullName evidence="2">Uncharacterized protein</fullName>
    </submittedName>
</protein>
<dbReference type="Proteomes" id="UP001244011">
    <property type="component" value="Unassembled WGS sequence"/>
</dbReference>
<feature type="compositionally biased region" description="Low complexity" evidence="1">
    <location>
        <begin position="440"/>
        <end position="464"/>
    </location>
</feature>
<gene>
    <name evidence="2" type="ORF">QBC33DRAFT_160556</name>
</gene>
<feature type="region of interest" description="Disordered" evidence="1">
    <location>
        <begin position="388"/>
        <end position="464"/>
    </location>
</feature>
<feature type="compositionally biased region" description="Low complexity" evidence="1">
    <location>
        <begin position="232"/>
        <end position="243"/>
    </location>
</feature>
<dbReference type="EMBL" id="MU838998">
    <property type="protein sequence ID" value="KAK1771660.1"/>
    <property type="molecule type" value="Genomic_DNA"/>
</dbReference>
<organism evidence="2 3">
    <name type="scientific">Phialemonium atrogriseum</name>
    <dbReference type="NCBI Taxonomy" id="1093897"/>
    <lineage>
        <taxon>Eukaryota</taxon>
        <taxon>Fungi</taxon>
        <taxon>Dikarya</taxon>
        <taxon>Ascomycota</taxon>
        <taxon>Pezizomycotina</taxon>
        <taxon>Sordariomycetes</taxon>
        <taxon>Sordariomycetidae</taxon>
        <taxon>Cephalothecales</taxon>
        <taxon>Cephalothecaceae</taxon>
        <taxon>Phialemonium</taxon>
    </lineage>
</organism>
<feature type="region of interest" description="Disordered" evidence="1">
    <location>
        <begin position="166"/>
        <end position="246"/>
    </location>
</feature>
<dbReference type="AlphaFoldDB" id="A0AAJ0FT08"/>
<feature type="compositionally biased region" description="Polar residues" evidence="1">
    <location>
        <begin position="19"/>
        <end position="37"/>
    </location>
</feature>
<accession>A0AAJ0FT08</accession>
<evidence type="ECO:0000256" key="1">
    <source>
        <dbReference type="SAM" id="MobiDB-lite"/>
    </source>
</evidence>
<evidence type="ECO:0000313" key="2">
    <source>
        <dbReference type="EMBL" id="KAK1771660.1"/>
    </source>
</evidence>
<feature type="region of interest" description="Disordered" evidence="1">
    <location>
        <begin position="16"/>
        <end position="46"/>
    </location>
</feature>
<sequence length="464" mass="48818">MYQGQYGFPNAAAGGAAGSTFNGAPPSQNPHLQPGQSPNQPQMMYNPQQFPMAAQGSFPGGGANPAAVMAGAGPAGMMQNTAMPPHMAANGQMAYQTPYTASAYGAGVPSPAGPQPQLPPNYMMAGSMPPQFQANPGGMPQQQHMMQRMHISQQNAQAMGVATPQRAFNAPQGSPNSSVSSQQGQFPPPANQQGTAQGQAPNTAQQQVTAATTPQTPTFPSATGQPPNANGTSTASTPLSPTSESRDKERFNLLLEINQELLYESIQLMNTKAELKKGQAASGSAGENPNGQSADNVEEEKLILQDYNQCMRRLQGNLTYLAALADRKGGQLPPCPAYLSPPRLSLDIKMRCQPPIQPDSSEKQIDQNEDREERDKFLKEMYKKLQGLFPGIDPKKEPTYQVQNARGAQGAHGQQASQNGPRSGGAQTSNQGSPPPAGAPQPQRTAQAANQTAYLAAQTAGGLS</sequence>
<keyword evidence="3" id="KW-1185">Reference proteome</keyword>
<evidence type="ECO:0000313" key="3">
    <source>
        <dbReference type="Proteomes" id="UP001244011"/>
    </source>
</evidence>
<comment type="caution">
    <text evidence="2">The sequence shown here is derived from an EMBL/GenBank/DDBJ whole genome shotgun (WGS) entry which is preliminary data.</text>
</comment>
<reference evidence="2" key="1">
    <citation type="submission" date="2023-06" db="EMBL/GenBank/DDBJ databases">
        <title>Genome-scale phylogeny and comparative genomics of the fungal order Sordariales.</title>
        <authorList>
            <consortium name="Lawrence Berkeley National Laboratory"/>
            <person name="Hensen N."/>
            <person name="Bonometti L."/>
            <person name="Westerberg I."/>
            <person name="Brannstrom I.O."/>
            <person name="Guillou S."/>
            <person name="Cros-Aarteil S."/>
            <person name="Calhoun S."/>
            <person name="Haridas S."/>
            <person name="Kuo A."/>
            <person name="Mondo S."/>
            <person name="Pangilinan J."/>
            <person name="Riley R."/>
            <person name="Labutti K."/>
            <person name="Andreopoulos B."/>
            <person name="Lipzen A."/>
            <person name="Chen C."/>
            <person name="Yanf M."/>
            <person name="Daum C."/>
            <person name="Ng V."/>
            <person name="Clum A."/>
            <person name="Steindorff A."/>
            <person name="Ohm R."/>
            <person name="Martin F."/>
            <person name="Silar P."/>
            <person name="Natvig D."/>
            <person name="Lalanne C."/>
            <person name="Gautier V."/>
            <person name="Ament-Velasquez S.L."/>
            <person name="Kruys A."/>
            <person name="Hutchinson M.I."/>
            <person name="Powell A.J."/>
            <person name="Barry K."/>
            <person name="Miller A.N."/>
            <person name="Grigoriev I.V."/>
            <person name="Debuchy R."/>
            <person name="Gladieux P."/>
            <person name="Thoren M.H."/>
            <person name="Johannesson H."/>
        </authorList>
    </citation>
    <scope>NUCLEOTIDE SEQUENCE</scope>
    <source>
        <strain evidence="2">8032-3</strain>
    </source>
</reference>
<dbReference type="RefSeq" id="XP_060287873.1">
    <property type="nucleotide sequence ID" value="XM_060422237.1"/>
</dbReference>
<name>A0AAJ0FT08_9PEZI</name>
<feature type="compositionally biased region" description="Basic and acidic residues" evidence="1">
    <location>
        <begin position="360"/>
        <end position="373"/>
    </location>
</feature>
<feature type="compositionally biased region" description="Low complexity" evidence="1">
    <location>
        <begin position="403"/>
        <end position="420"/>
    </location>
</feature>
<feature type="compositionally biased region" description="Polar residues" evidence="1">
    <location>
        <begin position="171"/>
        <end position="198"/>
    </location>
</feature>
<proteinExistence type="predicted"/>
<dbReference type="GeneID" id="85305424"/>
<feature type="region of interest" description="Disordered" evidence="1">
    <location>
        <begin position="352"/>
        <end position="373"/>
    </location>
</feature>